<dbReference type="EMBL" id="NBVN01000005">
    <property type="protein sequence ID" value="PUA31912.1"/>
    <property type="molecule type" value="Genomic_DNA"/>
</dbReference>
<dbReference type="AlphaFoldDB" id="A0A2R7Y4Z4"/>
<sequence length="141" mass="16495">MSWSAHTPFLNGVLDREVRETLKNCLIPDEVNSDVVRVYVVRALRNGVWVRLRRECRALLTVLSRYVRLKEFKSEVLKDVVRESLLEIELNTFKGRALYYGFIILKLEFNSLIDSLRNVLSRALYLGVSYLNNPPLFKYLS</sequence>
<proteinExistence type="predicted"/>
<evidence type="ECO:0000313" key="1">
    <source>
        <dbReference type="EMBL" id="PUA31912.1"/>
    </source>
</evidence>
<reference evidence="1 2" key="1">
    <citation type="journal article" date="2018" name="Syst. Appl. Microbiol.">
        <title>A new symbiotic nanoarchaeote (Candidatus Nanoclepta minutus) and its host (Zestosphaera tikiterensis gen. nov., sp. nov.) from a New Zealand hot spring.</title>
        <authorList>
            <person name="St John E."/>
            <person name="Liu Y."/>
            <person name="Podar M."/>
            <person name="Stott M.B."/>
            <person name="Meneghin J."/>
            <person name="Chen Z."/>
            <person name="Lagutin K."/>
            <person name="Mitchell K."/>
            <person name="Reysenbach A.L."/>
        </authorList>
    </citation>
    <scope>NUCLEOTIDE SEQUENCE [LARGE SCALE GENOMIC DNA]</scope>
    <source>
        <strain evidence="1">NZ3</strain>
    </source>
</reference>
<accession>A0A2R7Y4Z4</accession>
<evidence type="ECO:0000313" key="2">
    <source>
        <dbReference type="Proteomes" id="UP000244093"/>
    </source>
</evidence>
<protein>
    <submittedName>
        <fullName evidence="1">Uncharacterized protein</fullName>
    </submittedName>
</protein>
<name>A0A2R7Y4Z4_9CREN</name>
<gene>
    <name evidence="1" type="ORF">B7O98_07955</name>
</gene>
<dbReference type="Proteomes" id="UP000244093">
    <property type="component" value="Unassembled WGS sequence"/>
</dbReference>
<comment type="caution">
    <text evidence="1">The sequence shown here is derived from an EMBL/GenBank/DDBJ whole genome shotgun (WGS) entry which is preliminary data.</text>
</comment>
<organism evidence="1 2">
    <name type="scientific">Zestosphaera tikiterensis</name>
    <dbReference type="NCBI Taxonomy" id="1973259"/>
    <lineage>
        <taxon>Archaea</taxon>
        <taxon>Thermoproteota</taxon>
        <taxon>Thermoprotei</taxon>
        <taxon>Desulfurococcales</taxon>
        <taxon>Desulfurococcaceae</taxon>
        <taxon>Zestosphaera</taxon>
    </lineage>
</organism>